<accession>A0A6C0JEL9</accession>
<sequence length="148" mass="16471">MSEEEINITFEGDDNLTAFQKAIISKIYKISKNTVKEVVETPEIADALIVTIAIGNLVKLIETVNINNKPLSGKNKKEIVLYIGKLLLKDLLPESDNKANIIALYDVLAEPTLEKLIDVSKNIKVIVENKVEDVVENLPKKGCFSCFK</sequence>
<protein>
    <submittedName>
        <fullName evidence="1">Uncharacterized protein</fullName>
    </submittedName>
</protein>
<reference evidence="1" key="1">
    <citation type="journal article" date="2020" name="Nature">
        <title>Giant virus diversity and host interactions through global metagenomics.</title>
        <authorList>
            <person name="Schulz F."/>
            <person name="Roux S."/>
            <person name="Paez-Espino D."/>
            <person name="Jungbluth S."/>
            <person name="Walsh D.A."/>
            <person name="Denef V.J."/>
            <person name="McMahon K.D."/>
            <person name="Konstantinidis K.T."/>
            <person name="Eloe-Fadrosh E.A."/>
            <person name="Kyrpides N.C."/>
            <person name="Woyke T."/>
        </authorList>
    </citation>
    <scope>NUCLEOTIDE SEQUENCE</scope>
    <source>
        <strain evidence="1">GVMAG-M-3300026093-6</strain>
    </source>
</reference>
<proteinExistence type="predicted"/>
<dbReference type="EMBL" id="MN740374">
    <property type="protein sequence ID" value="QHU03321.1"/>
    <property type="molecule type" value="Genomic_DNA"/>
</dbReference>
<name>A0A6C0JEL9_9ZZZZ</name>
<organism evidence="1">
    <name type="scientific">viral metagenome</name>
    <dbReference type="NCBI Taxonomy" id="1070528"/>
    <lineage>
        <taxon>unclassified sequences</taxon>
        <taxon>metagenomes</taxon>
        <taxon>organismal metagenomes</taxon>
    </lineage>
</organism>
<evidence type="ECO:0000313" key="1">
    <source>
        <dbReference type="EMBL" id="QHU03321.1"/>
    </source>
</evidence>
<dbReference type="AlphaFoldDB" id="A0A6C0JEL9"/>